<evidence type="ECO:0000256" key="2">
    <source>
        <dbReference type="ARBA" id="ARBA00023002"/>
    </source>
</evidence>
<dbReference type="SUPFAM" id="SSF51735">
    <property type="entry name" value="NAD(P)-binding Rossmann-fold domains"/>
    <property type="match status" value="1"/>
</dbReference>
<keyword evidence="2" id="KW-0560">Oxidoreductase</keyword>
<keyword evidence="4" id="KW-1185">Reference proteome</keyword>
<evidence type="ECO:0000313" key="4">
    <source>
        <dbReference type="Proteomes" id="UP000053617"/>
    </source>
</evidence>
<dbReference type="CDD" id="cd05233">
    <property type="entry name" value="SDR_c"/>
    <property type="match status" value="1"/>
</dbReference>
<organism evidence="3 4">
    <name type="scientific">Rhinocladiella mackenziei CBS 650.93</name>
    <dbReference type="NCBI Taxonomy" id="1442369"/>
    <lineage>
        <taxon>Eukaryota</taxon>
        <taxon>Fungi</taxon>
        <taxon>Dikarya</taxon>
        <taxon>Ascomycota</taxon>
        <taxon>Pezizomycotina</taxon>
        <taxon>Eurotiomycetes</taxon>
        <taxon>Chaetothyriomycetidae</taxon>
        <taxon>Chaetothyriales</taxon>
        <taxon>Herpotrichiellaceae</taxon>
        <taxon>Rhinocladiella</taxon>
    </lineage>
</organism>
<dbReference type="PANTHER" id="PTHR42901:SF1">
    <property type="entry name" value="ALCOHOL DEHYDROGENASE"/>
    <property type="match status" value="1"/>
</dbReference>
<name>A0A0D2IPR7_9EURO</name>
<evidence type="ECO:0008006" key="5">
    <source>
        <dbReference type="Google" id="ProtNLM"/>
    </source>
</evidence>
<dbReference type="EMBL" id="KN847478">
    <property type="protein sequence ID" value="KIX05171.1"/>
    <property type="molecule type" value="Genomic_DNA"/>
</dbReference>
<dbReference type="Pfam" id="PF00106">
    <property type="entry name" value="adh_short"/>
    <property type="match status" value="1"/>
</dbReference>
<dbReference type="InterPro" id="IPR036291">
    <property type="entry name" value="NAD(P)-bd_dom_sf"/>
</dbReference>
<dbReference type="PANTHER" id="PTHR42901">
    <property type="entry name" value="ALCOHOL DEHYDROGENASE"/>
    <property type="match status" value="1"/>
</dbReference>
<dbReference type="GeneID" id="25294114"/>
<dbReference type="HOGENOM" id="CLU_010194_8_0_1"/>
<sequence>MENLPEDFWATSGAYTPHIYRDQYPSIDPTTASLSQAGKVIIITGASSGIGARGFAPAFAKAGAKALVLVARNQTKLKETASTIQAINPAVETSVFAADVSEESEVAKLYEVVKARYGHADVLINNAGAFNQESPIIAANPSKWWADFEVNVKGVFLMAKYFLDLLGKGREGTVITMNTGLATVVVPGQSAYSISKMASLRITEFLAAENPNVSAVSLQPGVVKTDMVTESFQRFAQDTPELVGGTGVWLATDSARFLSGRFVSANWSVDDLKMQMNELVSGNDLKMVLHGKFGLDPTRPQGE</sequence>
<dbReference type="PRINTS" id="PR00081">
    <property type="entry name" value="GDHRDH"/>
</dbReference>
<proteinExistence type="inferred from homology"/>
<dbReference type="GO" id="GO:0016491">
    <property type="term" value="F:oxidoreductase activity"/>
    <property type="evidence" value="ECO:0007669"/>
    <property type="project" value="UniProtKB-KW"/>
</dbReference>
<evidence type="ECO:0000256" key="1">
    <source>
        <dbReference type="ARBA" id="ARBA00006484"/>
    </source>
</evidence>
<dbReference type="InterPro" id="IPR002347">
    <property type="entry name" value="SDR_fam"/>
</dbReference>
<gene>
    <name evidence="3" type="ORF">Z518_06043</name>
</gene>
<dbReference type="RefSeq" id="XP_013272307.1">
    <property type="nucleotide sequence ID" value="XM_013416853.1"/>
</dbReference>
<dbReference type="AlphaFoldDB" id="A0A0D2IPR7"/>
<dbReference type="OrthoDB" id="1933717at2759"/>
<comment type="similarity">
    <text evidence="1">Belongs to the short-chain dehydrogenases/reductases (SDR) family.</text>
</comment>
<dbReference type="VEuPathDB" id="FungiDB:Z518_06043"/>
<dbReference type="STRING" id="1442369.A0A0D2IPR7"/>
<reference evidence="3 4" key="1">
    <citation type="submission" date="2015-01" db="EMBL/GenBank/DDBJ databases">
        <title>The Genome Sequence of Rhinocladiella mackenzie CBS 650.93.</title>
        <authorList>
            <consortium name="The Broad Institute Genomics Platform"/>
            <person name="Cuomo C."/>
            <person name="de Hoog S."/>
            <person name="Gorbushina A."/>
            <person name="Stielow B."/>
            <person name="Teixiera M."/>
            <person name="Abouelleil A."/>
            <person name="Chapman S.B."/>
            <person name="Priest M."/>
            <person name="Young S.K."/>
            <person name="Wortman J."/>
            <person name="Nusbaum C."/>
            <person name="Birren B."/>
        </authorList>
    </citation>
    <scope>NUCLEOTIDE SEQUENCE [LARGE SCALE GENOMIC DNA]</scope>
    <source>
        <strain evidence="3 4">CBS 650.93</strain>
    </source>
</reference>
<accession>A0A0D2IPR7</accession>
<dbReference type="Gene3D" id="3.40.50.720">
    <property type="entry name" value="NAD(P)-binding Rossmann-like Domain"/>
    <property type="match status" value="1"/>
</dbReference>
<dbReference type="Proteomes" id="UP000053617">
    <property type="component" value="Unassembled WGS sequence"/>
</dbReference>
<evidence type="ECO:0000313" key="3">
    <source>
        <dbReference type="EMBL" id="KIX05171.1"/>
    </source>
</evidence>
<protein>
    <recommendedName>
        <fullName evidence="5">NAD(P)-binding protein</fullName>
    </recommendedName>
</protein>